<dbReference type="EMBL" id="ACCL02000017">
    <property type="protein sequence ID" value="EET59557.1"/>
    <property type="molecule type" value="Genomic_DNA"/>
</dbReference>
<gene>
    <name evidence="2" type="ORF">BRYFOR_08413</name>
</gene>
<protein>
    <recommendedName>
        <fullName evidence="4">5-bromo-4-chloroindolyl phosphate hydrolysis protein</fullName>
    </recommendedName>
</protein>
<keyword evidence="1" id="KW-0472">Membrane</keyword>
<keyword evidence="1" id="KW-0812">Transmembrane</keyword>
<reference evidence="2" key="1">
    <citation type="submission" date="2009-07" db="EMBL/GenBank/DDBJ databases">
        <authorList>
            <person name="Weinstock G."/>
            <person name="Sodergren E."/>
            <person name="Clifton S."/>
            <person name="Fulton L."/>
            <person name="Fulton B."/>
            <person name="Courtney L."/>
            <person name="Fronick C."/>
            <person name="Harrison M."/>
            <person name="Strong C."/>
            <person name="Farmer C."/>
            <person name="Delahaunty K."/>
            <person name="Markovic C."/>
            <person name="Hall O."/>
            <person name="Minx P."/>
            <person name="Tomlinson C."/>
            <person name="Mitreva M."/>
            <person name="Nelson J."/>
            <person name="Hou S."/>
            <person name="Wollam A."/>
            <person name="Pepin K.H."/>
            <person name="Johnson M."/>
            <person name="Bhonagiri V."/>
            <person name="Nash W.E."/>
            <person name="Warren W."/>
            <person name="Chinwalla A."/>
            <person name="Mardis E.R."/>
            <person name="Wilson R.K."/>
        </authorList>
    </citation>
    <scope>NUCLEOTIDE SEQUENCE [LARGE SCALE GENOMIC DNA]</scope>
    <source>
        <strain evidence="2">DSM 14469</strain>
    </source>
</reference>
<keyword evidence="3" id="KW-1185">Reference proteome</keyword>
<evidence type="ECO:0000313" key="2">
    <source>
        <dbReference type="EMBL" id="EET59557.1"/>
    </source>
</evidence>
<dbReference type="Gene3D" id="1.20.120.20">
    <property type="entry name" value="Apolipoprotein"/>
    <property type="match status" value="1"/>
</dbReference>
<dbReference type="InterPro" id="IPR018770">
    <property type="entry name" value="ChloroindolylP_hydrolase"/>
</dbReference>
<name>C6LIH5_9FIRM</name>
<keyword evidence="1" id="KW-1133">Transmembrane helix</keyword>
<organism evidence="2 3">
    <name type="scientific">Marvinbryantia formatexigens DSM 14469</name>
    <dbReference type="NCBI Taxonomy" id="478749"/>
    <lineage>
        <taxon>Bacteria</taxon>
        <taxon>Bacillati</taxon>
        <taxon>Bacillota</taxon>
        <taxon>Clostridia</taxon>
        <taxon>Lachnospirales</taxon>
        <taxon>Lachnospiraceae</taxon>
        <taxon>Marvinbryantia</taxon>
    </lineage>
</organism>
<evidence type="ECO:0008006" key="4">
    <source>
        <dbReference type="Google" id="ProtNLM"/>
    </source>
</evidence>
<feature type="transmembrane region" description="Helical" evidence="1">
    <location>
        <begin position="229"/>
        <end position="250"/>
    </location>
</feature>
<feature type="transmembrane region" description="Helical" evidence="1">
    <location>
        <begin position="197"/>
        <end position="223"/>
    </location>
</feature>
<dbReference type="eggNOG" id="COG4915">
    <property type="taxonomic scope" value="Bacteria"/>
</dbReference>
<evidence type="ECO:0000313" key="3">
    <source>
        <dbReference type="Proteomes" id="UP000005561"/>
    </source>
</evidence>
<proteinExistence type="predicted"/>
<accession>C6LIH5</accession>
<dbReference type="Proteomes" id="UP000005561">
    <property type="component" value="Unassembled WGS sequence"/>
</dbReference>
<dbReference type="AlphaFoldDB" id="C6LIH5"/>
<sequence length="499" mass="54705">MKEKTGMGNQDWSDIGNNISDMVQQAIDSGDYSKLSQTIQKAVTSAVNSAAEGVAEGMNGATKGFKDGMNGAAKEFRSGMSGAAEEFGRGMHEGAENFGKGMNSTAESFGRGINNAADEFGKSMNSAADSFSRGMSSLGDSINRAADRMAGRAGGARQRAQNPWQSSGHAEKGIFVYKRTADLPDNELYSGCGGTKIAGYTLSILGGTGCFGFGIGMLIPWIVSVTLDVNVNVALAVQLPFLLLSVAGLWKGTSMLGRIRRFKNYIRALGTRTCISIKELAAEVRKGEGAVQKDVRKMIEDGMFRQGHLDAAGKNLFVTDQGYEAYLDTQRRMEQRRAESIAQEKAREAYRDNEALPEEVKKMIAEGQNYISRIHEINEAIKDETVSQKLDGLETVITKIFQYVEQHPESAPETKKLMKYYLPTTIRLLESYQKLNDQPVQGPNIFKSKKEIEDTLDTLNQAFARLFDNLYQDMSMDIKSDISVLNTLLAQEGLTGERL</sequence>
<comment type="caution">
    <text evidence="2">The sequence shown here is derived from an EMBL/GenBank/DDBJ whole genome shotgun (WGS) entry which is preliminary data.</text>
</comment>
<evidence type="ECO:0000256" key="1">
    <source>
        <dbReference type="SAM" id="Phobius"/>
    </source>
</evidence>
<dbReference type="STRING" id="168384.SAMN05660368_01857"/>
<dbReference type="SUPFAM" id="SSF58113">
    <property type="entry name" value="Apolipoprotein A-I"/>
    <property type="match status" value="1"/>
</dbReference>
<dbReference type="Pfam" id="PF10112">
    <property type="entry name" value="Halogen_Hydrol"/>
    <property type="match status" value="1"/>
</dbReference>